<protein>
    <recommendedName>
        <fullName evidence="3">Knr4/Smi1-like domain-containing protein</fullName>
    </recommendedName>
</protein>
<evidence type="ECO:0000313" key="1">
    <source>
        <dbReference type="EMBL" id="KAK8040296.1"/>
    </source>
</evidence>
<comment type="caution">
    <text evidence="1">The sequence shown here is derived from an EMBL/GenBank/DDBJ whole genome shotgun (WGS) entry which is preliminary data.</text>
</comment>
<name>A0ABR1T2L0_9PEZI</name>
<evidence type="ECO:0000313" key="2">
    <source>
        <dbReference type="Proteomes" id="UP001396898"/>
    </source>
</evidence>
<evidence type="ECO:0008006" key="3">
    <source>
        <dbReference type="Google" id="ProtNLM"/>
    </source>
</evidence>
<keyword evidence="2" id="KW-1185">Reference proteome</keyword>
<proteinExistence type="predicted"/>
<organism evidence="1 2">
    <name type="scientific">Apiospora marii</name>
    <dbReference type="NCBI Taxonomy" id="335849"/>
    <lineage>
        <taxon>Eukaryota</taxon>
        <taxon>Fungi</taxon>
        <taxon>Dikarya</taxon>
        <taxon>Ascomycota</taxon>
        <taxon>Pezizomycotina</taxon>
        <taxon>Sordariomycetes</taxon>
        <taxon>Xylariomycetidae</taxon>
        <taxon>Amphisphaeriales</taxon>
        <taxon>Apiosporaceae</taxon>
        <taxon>Apiospora</taxon>
    </lineage>
</organism>
<reference evidence="1 2" key="1">
    <citation type="submission" date="2023-01" db="EMBL/GenBank/DDBJ databases">
        <title>Analysis of 21 Apiospora genomes using comparative genomics revels a genus with tremendous synthesis potential of carbohydrate active enzymes and secondary metabolites.</title>
        <authorList>
            <person name="Sorensen T."/>
        </authorList>
    </citation>
    <scope>NUCLEOTIDE SEQUENCE [LARGE SCALE GENOMIC DNA]</scope>
    <source>
        <strain evidence="1 2">CBS 20057</strain>
    </source>
</reference>
<gene>
    <name evidence="1" type="ORF">PG991_000084</name>
</gene>
<dbReference type="EMBL" id="JAQQWI010000001">
    <property type="protein sequence ID" value="KAK8040296.1"/>
    <property type="molecule type" value="Genomic_DNA"/>
</dbReference>
<accession>A0ABR1T2L0</accession>
<sequence length="149" mass="16871">MTYDPEAIATCVRRHYELLVKLAYLDPAVVQSPPPQGWSDDELAVDVLRALGRSENVICLLRRLPFLRQDLHDEKWEVYEETRPLSYLRRAGVLGGRTPEACRSQGLHKLGLMPFDAAYPPGMISLTAGREGTFWIIDTDEGMYINVLP</sequence>
<dbReference type="Proteomes" id="UP001396898">
    <property type="component" value="Unassembled WGS sequence"/>
</dbReference>